<dbReference type="GO" id="GO:0000408">
    <property type="term" value="C:EKC/KEOPS complex"/>
    <property type="evidence" value="ECO:0007669"/>
    <property type="project" value="TreeGrafter"/>
</dbReference>
<dbReference type="SUPFAM" id="SSF143870">
    <property type="entry name" value="PF0523-like"/>
    <property type="match status" value="1"/>
</dbReference>
<dbReference type="Gene3D" id="3.30.2380.10">
    <property type="entry name" value="CGI121/TPRKB"/>
    <property type="match status" value="1"/>
</dbReference>
<evidence type="ECO:0000256" key="6">
    <source>
        <dbReference type="ARBA" id="ARBA00023242"/>
    </source>
</evidence>
<evidence type="ECO:0000256" key="8">
    <source>
        <dbReference type="RuleBase" id="RU004398"/>
    </source>
</evidence>
<reference evidence="10" key="1">
    <citation type="journal article" date="2011" name="Proc. Natl. Acad. Sci. U.S.A.">
        <title>Obligate biotrophy features unraveled by the genomic analysis of rust fungi.</title>
        <authorList>
            <person name="Duplessis S."/>
            <person name="Cuomo C.A."/>
            <person name="Lin Y.-C."/>
            <person name="Aerts A."/>
            <person name="Tisserant E."/>
            <person name="Veneault-Fourrey C."/>
            <person name="Joly D.L."/>
            <person name="Hacquard S."/>
            <person name="Amselem J."/>
            <person name="Cantarel B.L."/>
            <person name="Chiu R."/>
            <person name="Coutinho P.M."/>
            <person name="Feau N."/>
            <person name="Field M."/>
            <person name="Frey P."/>
            <person name="Gelhaye E."/>
            <person name="Goldberg J."/>
            <person name="Grabherr M.G."/>
            <person name="Kodira C.D."/>
            <person name="Kohler A."/>
            <person name="Kuees U."/>
            <person name="Lindquist E.A."/>
            <person name="Lucas S.M."/>
            <person name="Mago R."/>
            <person name="Mauceli E."/>
            <person name="Morin E."/>
            <person name="Murat C."/>
            <person name="Pangilinan J.L."/>
            <person name="Park R."/>
            <person name="Pearson M."/>
            <person name="Quesneville H."/>
            <person name="Rouhier N."/>
            <person name="Sakthikumar S."/>
            <person name="Salamov A.A."/>
            <person name="Schmutz J."/>
            <person name="Selles B."/>
            <person name="Shapiro H."/>
            <person name="Tanguay P."/>
            <person name="Tuskan G.A."/>
            <person name="Henrissat B."/>
            <person name="Van de Peer Y."/>
            <person name="Rouze P."/>
            <person name="Ellis J.G."/>
            <person name="Dodds P.N."/>
            <person name="Schein J.E."/>
            <person name="Zhong S."/>
            <person name="Hamelin R.C."/>
            <person name="Grigoriev I.V."/>
            <person name="Szabo L.J."/>
            <person name="Martin F."/>
        </authorList>
    </citation>
    <scope>NUCLEOTIDE SEQUENCE [LARGE SCALE GENOMIC DNA]</scope>
    <source>
        <strain evidence="10">98AG31 / pathotype 3-4-7</strain>
    </source>
</reference>
<dbReference type="OrthoDB" id="329139at2759"/>
<keyword evidence="10" id="KW-1185">Reference proteome</keyword>
<dbReference type="Pfam" id="PF08617">
    <property type="entry name" value="CGI-121"/>
    <property type="match status" value="1"/>
</dbReference>
<dbReference type="GO" id="GO:0005634">
    <property type="term" value="C:nucleus"/>
    <property type="evidence" value="ECO:0007669"/>
    <property type="project" value="UniProtKB-SubCell"/>
</dbReference>
<evidence type="ECO:0000256" key="5">
    <source>
        <dbReference type="ARBA" id="ARBA00022694"/>
    </source>
</evidence>
<dbReference type="GO" id="GO:0002949">
    <property type="term" value="P:tRNA threonylcarbamoyladenosine modification"/>
    <property type="evidence" value="ECO:0007669"/>
    <property type="project" value="TreeGrafter"/>
</dbReference>
<comment type="similarity">
    <text evidence="2 8">Belongs to the CGI121/TPRKB family.</text>
</comment>
<organism evidence="10">
    <name type="scientific">Melampsora larici-populina (strain 98AG31 / pathotype 3-4-7)</name>
    <name type="common">Poplar leaf rust fungus</name>
    <dbReference type="NCBI Taxonomy" id="747676"/>
    <lineage>
        <taxon>Eukaryota</taxon>
        <taxon>Fungi</taxon>
        <taxon>Dikarya</taxon>
        <taxon>Basidiomycota</taxon>
        <taxon>Pucciniomycotina</taxon>
        <taxon>Pucciniomycetes</taxon>
        <taxon>Pucciniales</taxon>
        <taxon>Melampsoraceae</taxon>
        <taxon>Melampsora</taxon>
    </lineage>
</organism>
<evidence type="ECO:0000256" key="4">
    <source>
        <dbReference type="ARBA" id="ARBA00016009"/>
    </source>
</evidence>
<sequence length="215" mass="24740">MEHFDIPHLNTSVYIWFFNKVTNLTQIRSSLIEASKLNESDPNTIHERNRLDWCFLNPKMITSSQHLNTAIYQALLARSHHQLKTKTIYSEIMWTLSPGTNITDSIKKFGIDPKSDKLILIKITKKSEEEKKSEESIKLNQLALELIQGSLISINQIKSLGTDWNEVCKVYKLNEDLVIKEYQKNLKNGISQEDDLYEIIDRIVTSTVAFKSVAG</sequence>
<dbReference type="PANTHER" id="PTHR15840">
    <property type="entry name" value="CGI-121 FAMILY MEMBER"/>
    <property type="match status" value="1"/>
</dbReference>
<dbReference type="InterPro" id="IPR036504">
    <property type="entry name" value="CGI121/TPRKB_sf"/>
</dbReference>
<dbReference type="PANTHER" id="PTHR15840:SF10">
    <property type="entry name" value="EKC_KEOPS COMPLEX SUBUNIT TPRKB"/>
    <property type="match status" value="1"/>
</dbReference>
<evidence type="ECO:0000313" key="9">
    <source>
        <dbReference type="EMBL" id="EGG10774.1"/>
    </source>
</evidence>
<protein>
    <recommendedName>
        <fullName evidence="4">EKC/KEOPS complex subunit CGI121</fullName>
    </recommendedName>
    <alternativeName>
        <fullName evidence="3">EKC/KEOPS complex subunit cgi121</fullName>
    </alternativeName>
</protein>
<name>F4RAI5_MELLP</name>
<dbReference type="GeneID" id="18921869"/>
<comment type="function">
    <text evidence="7">Component of the EKC/KEOPS complex that is required for the formation of a threonylcarbamoyl group on adenosine at position 37 (t(6)A37) in tRNAs that read codons beginning with adenine. The complex is probably involved in the transfer of the threonylcarbamoyl moiety of threonylcarbamoyl-AMP (TC-AMP) to the N6 group of A37. CGI121 acts as an allosteric effector that regulates the t(6)A activity of the complex. The EKC/KEOPS complex also promotes both telomere uncapping and telomere elongation. The complex is required for efficient recruitment of transcriptional coactivators. CGI121 is not required for tRNA modification.</text>
</comment>
<dbReference type="HOGENOM" id="CLU_065847_1_2_1"/>
<evidence type="ECO:0000256" key="7">
    <source>
        <dbReference type="ARBA" id="ARBA00025043"/>
    </source>
</evidence>
<evidence type="ECO:0000256" key="2">
    <source>
        <dbReference type="ARBA" id="ARBA00005546"/>
    </source>
</evidence>
<evidence type="ECO:0000256" key="1">
    <source>
        <dbReference type="ARBA" id="ARBA00004123"/>
    </source>
</evidence>
<dbReference type="InParanoid" id="F4RAI5"/>
<gene>
    <name evidence="9" type="ORF">MELLADRAFT_103089</name>
</gene>
<dbReference type="EMBL" id="GL883094">
    <property type="protein sequence ID" value="EGG10774.1"/>
    <property type="molecule type" value="Genomic_DNA"/>
</dbReference>
<dbReference type="AlphaFoldDB" id="F4RAI5"/>
<dbReference type="eggNOG" id="KOG4066">
    <property type="taxonomic scope" value="Eukaryota"/>
</dbReference>
<accession>F4RAI5</accession>
<dbReference type="RefSeq" id="XP_007406243.1">
    <property type="nucleotide sequence ID" value="XM_007406181.1"/>
</dbReference>
<evidence type="ECO:0000256" key="3">
    <source>
        <dbReference type="ARBA" id="ARBA00015316"/>
    </source>
</evidence>
<proteinExistence type="inferred from homology"/>
<keyword evidence="5" id="KW-0819">tRNA processing</keyword>
<dbReference type="FunCoup" id="F4RAI5">
    <property type="interactions" value="187"/>
</dbReference>
<dbReference type="GO" id="GO:0005829">
    <property type="term" value="C:cytosol"/>
    <property type="evidence" value="ECO:0007669"/>
    <property type="project" value="TreeGrafter"/>
</dbReference>
<dbReference type="InterPro" id="IPR013926">
    <property type="entry name" value="CGI121/TPRKB"/>
</dbReference>
<dbReference type="KEGG" id="mlr:MELLADRAFT_103089"/>
<dbReference type="Proteomes" id="UP000001072">
    <property type="component" value="Unassembled WGS sequence"/>
</dbReference>
<comment type="subcellular location">
    <subcellularLocation>
        <location evidence="1">Nucleus</location>
    </subcellularLocation>
</comment>
<keyword evidence="6 8" id="KW-0539">Nucleus</keyword>
<dbReference type="VEuPathDB" id="FungiDB:MELLADRAFT_103089"/>
<dbReference type="STRING" id="747676.F4RAI5"/>
<evidence type="ECO:0000313" key="10">
    <source>
        <dbReference type="Proteomes" id="UP000001072"/>
    </source>
</evidence>